<keyword evidence="2" id="KW-1185">Reference proteome</keyword>
<evidence type="ECO:0000313" key="2">
    <source>
        <dbReference type="Proteomes" id="UP000593571"/>
    </source>
</evidence>
<name>A0A7J8CMB8_ROUAE</name>
<dbReference type="Proteomes" id="UP000593571">
    <property type="component" value="Unassembled WGS sequence"/>
</dbReference>
<reference evidence="1 2" key="1">
    <citation type="journal article" date="2020" name="Nature">
        <title>Six reference-quality genomes reveal evolution of bat adaptations.</title>
        <authorList>
            <person name="Jebb D."/>
            <person name="Huang Z."/>
            <person name="Pippel M."/>
            <person name="Hughes G.M."/>
            <person name="Lavrichenko K."/>
            <person name="Devanna P."/>
            <person name="Winkler S."/>
            <person name="Jermiin L.S."/>
            <person name="Skirmuntt E.C."/>
            <person name="Katzourakis A."/>
            <person name="Burkitt-Gray L."/>
            <person name="Ray D.A."/>
            <person name="Sullivan K.A.M."/>
            <person name="Roscito J.G."/>
            <person name="Kirilenko B.M."/>
            <person name="Davalos L.M."/>
            <person name="Corthals A.P."/>
            <person name="Power M.L."/>
            <person name="Jones G."/>
            <person name="Ransome R.D."/>
            <person name="Dechmann D.K.N."/>
            <person name="Locatelli A.G."/>
            <person name="Puechmaille S.J."/>
            <person name="Fedrigo O."/>
            <person name="Jarvis E.D."/>
            <person name="Hiller M."/>
            <person name="Vernes S.C."/>
            <person name="Myers E.W."/>
            <person name="Teeling E.C."/>
        </authorList>
    </citation>
    <scope>NUCLEOTIDE SEQUENCE [LARGE SCALE GENOMIC DNA]</scope>
    <source>
        <strain evidence="1">MRouAeg1</strain>
        <tissue evidence="1">Muscle</tissue>
    </source>
</reference>
<dbReference type="AlphaFoldDB" id="A0A7J8CMB8"/>
<sequence>MPKYCCAPNCPITRGRLSEDNRLVRFYKRASNRVPGVPEATQSQACLCLRRRPHPCPWAQLSGHLALCTW</sequence>
<evidence type="ECO:0000313" key="1">
    <source>
        <dbReference type="EMBL" id="KAF6411990.1"/>
    </source>
</evidence>
<accession>A0A7J8CMB8</accession>
<comment type="caution">
    <text evidence="1">The sequence shown here is derived from an EMBL/GenBank/DDBJ whole genome shotgun (WGS) entry which is preliminary data.</text>
</comment>
<proteinExistence type="predicted"/>
<protein>
    <submittedName>
        <fullName evidence="1">THAP domain containing 8</fullName>
    </submittedName>
</protein>
<dbReference type="EMBL" id="JACASE010000014">
    <property type="protein sequence ID" value="KAF6411990.1"/>
    <property type="molecule type" value="Genomic_DNA"/>
</dbReference>
<gene>
    <name evidence="1" type="ORF">HJG63_019175</name>
</gene>
<organism evidence="1 2">
    <name type="scientific">Rousettus aegyptiacus</name>
    <name type="common">Egyptian fruit bat</name>
    <name type="synonym">Pteropus aegyptiacus</name>
    <dbReference type="NCBI Taxonomy" id="9407"/>
    <lineage>
        <taxon>Eukaryota</taxon>
        <taxon>Metazoa</taxon>
        <taxon>Chordata</taxon>
        <taxon>Craniata</taxon>
        <taxon>Vertebrata</taxon>
        <taxon>Euteleostomi</taxon>
        <taxon>Mammalia</taxon>
        <taxon>Eutheria</taxon>
        <taxon>Laurasiatheria</taxon>
        <taxon>Chiroptera</taxon>
        <taxon>Yinpterochiroptera</taxon>
        <taxon>Pteropodoidea</taxon>
        <taxon>Pteropodidae</taxon>
        <taxon>Rousettinae</taxon>
        <taxon>Rousettus</taxon>
    </lineage>
</organism>